<gene>
    <name evidence="3" type="ORF">SNEC2469_LOCUS8565</name>
</gene>
<dbReference type="EMBL" id="CAJNJA010014084">
    <property type="protein sequence ID" value="CAE7335371.1"/>
    <property type="molecule type" value="Genomic_DNA"/>
</dbReference>
<feature type="transmembrane region" description="Helical" evidence="2">
    <location>
        <begin position="150"/>
        <end position="167"/>
    </location>
</feature>
<keyword evidence="4" id="KW-1185">Reference proteome</keyword>
<feature type="transmembrane region" description="Helical" evidence="2">
    <location>
        <begin position="118"/>
        <end position="144"/>
    </location>
</feature>
<accession>A0A812P6A1</accession>
<evidence type="ECO:0000313" key="4">
    <source>
        <dbReference type="Proteomes" id="UP000601435"/>
    </source>
</evidence>
<dbReference type="OrthoDB" id="407306at2759"/>
<keyword evidence="2" id="KW-1133">Transmembrane helix</keyword>
<evidence type="ECO:0000256" key="2">
    <source>
        <dbReference type="SAM" id="Phobius"/>
    </source>
</evidence>
<dbReference type="AlphaFoldDB" id="A0A812P6A1"/>
<evidence type="ECO:0000256" key="1">
    <source>
        <dbReference type="SAM" id="MobiDB-lite"/>
    </source>
</evidence>
<keyword evidence="2" id="KW-0472">Membrane</keyword>
<evidence type="ECO:0000313" key="3">
    <source>
        <dbReference type="EMBL" id="CAE7335371.1"/>
    </source>
</evidence>
<sequence>MAADDDLPPITPEGVNIDRQGPEINDGGSPCFKKEQPQRRQFDPVEQEIVVKAVSSMDSDTGASFVRAAPAWAILKSFGQVLRGSHMDPEELYSLSSQVDSIDEFWSHSWQSMLFFKVWLLLMLKNGRAACVGGTLMALVVGYLSYTDILPGWQLGLHILLYLYFYYHQCRLSFVLR</sequence>
<proteinExistence type="predicted"/>
<reference evidence="3" key="1">
    <citation type="submission" date="2021-02" db="EMBL/GenBank/DDBJ databases">
        <authorList>
            <person name="Dougan E. K."/>
            <person name="Rhodes N."/>
            <person name="Thang M."/>
            <person name="Chan C."/>
        </authorList>
    </citation>
    <scope>NUCLEOTIDE SEQUENCE</scope>
</reference>
<comment type="caution">
    <text evidence="3">The sequence shown here is derived from an EMBL/GenBank/DDBJ whole genome shotgun (WGS) entry which is preliminary data.</text>
</comment>
<dbReference type="Proteomes" id="UP000601435">
    <property type="component" value="Unassembled WGS sequence"/>
</dbReference>
<keyword evidence="2" id="KW-0812">Transmembrane</keyword>
<organism evidence="3 4">
    <name type="scientific">Symbiodinium necroappetens</name>
    <dbReference type="NCBI Taxonomy" id="1628268"/>
    <lineage>
        <taxon>Eukaryota</taxon>
        <taxon>Sar</taxon>
        <taxon>Alveolata</taxon>
        <taxon>Dinophyceae</taxon>
        <taxon>Suessiales</taxon>
        <taxon>Symbiodiniaceae</taxon>
        <taxon>Symbiodinium</taxon>
    </lineage>
</organism>
<protein>
    <submittedName>
        <fullName evidence="3">Uncharacterized protein</fullName>
    </submittedName>
</protein>
<feature type="region of interest" description="Disordered" evidence="1">
    <location>
        <begin position="1"/>
        <end position="40"/>
    </location>
</feature>
<name>A0A812P6A1_9DINO</name>